<keyword evidence="2" id="KW-1185">Reference proteome</keyword>
<evidence type="ECO:0000313" key="2">
    <source>
        <dbReference type="Proteomes" id="UP000799536"/>
    </source>
</evidence>
<dbReference type="AlphaFoldDB" id="A0A9P4MN50"/>
<dbReference type="EMBL" id="ML994329">
    <property type="protein sequence ID" value="KAF2196761.1"/>
    <property type="molecule type" value="Genomic_DNA"/>
</dbReference>
<comment type="caution">
    <text evidence="1">The sequence shown here is derived from an EMBL/GenBank/DDBJ whole genome shotgun (WGS) entry which is preliminary data.</text>
</comment>
<gene>
    <name evidence="1" type="ORF">GQ43DRAFT_435734</name>
</gene>
<dbReference type="Proteomes" id="UP000799536">
    <property type="component" value="Unassembled WGS sequence"/>
</dbReference>
<accession>A0A9P4MN50</accession>
<protein>
    <submittedName>
        <fullName evidence="1">Uncharacterized protein</fullName>
    </submittedName>
</protein>
<sequence length="151" mass="17365">MVQERQTGSNVSKRHHHASDTLTPELPMAIVGSDEWTALFRGFTDGVQLDIEGQYLKLIRIQLSPTVARGYMILGQITIVQYNRHGRPGDLSEWIMKTEKCSGYALSCYDDDEEDFQMQSDRFWGSVIKPWAAQERMMTYFRGRIRGRGAE</sequence>
<organism evidence="1 2">
    <name type="scientific">Delitschia confertaspora ATCC 74209</name>
    <dbReference type="NCBI Taxonomy" id="1513339"/>
    <lineage>
        <taxon>Eukaryota</taxon>
        <taxon>Fungi</taxon>
        <taxon>Dikarya</taxon>
        <taxon>Ascomycota</taxon>
        <taxon>Pezizomycotina</taxon>
        <taxon>Dothideomycetes</taxon>
        <taxon>Pleosporomycetidae</taxon>
        <taxon>Pleosporales</taxon>
        <taxon>Delitschiaceae</taxon>
        <taxon>Delitschia</taxon>
    </lineage>
</organism>
<proteinExistence type="predicted"/>
<reference evidence="1" key="1">
    <citation type="journal article" date="2020" name="Stud. Mycol.">
        <title>101 Dothideomycetes genomes: a test case for predicting lifestyles and emergence of pathogens.</title>
        <authorList>
            <person name="Haridas S."/>
            <person name="Albert R."/>
            <person name="Binder M."/>
            <person name="Bloem J."/>
            <person name="Labutti K."/>
            <person name="Salamov A."/>
            <person name="Andreopoulos B."/>
            <person name="Baker S."/>
            <person name="Barry K."/>
            <person name="Bills G."/>
            <person name="Bluhm B."/>
            <person name="Cannon C."/>
            <person name="Castanera R."/>
            <person name="Culley D."/>
            <person name="Daum C."/>
            <person name="Ezra D."/>
            <person name="Gonzalez J."/>
            <person name="Henrissat B."/>
            <person name="Kuo A."/>
            <person name="Liang C."/>
            <person name="Lipzen A."/>
            <person name="Lutzoni F."/>
            <person name="Magnuson J."/>
            <person name="Mondo S."/>
            <person name="Nolan M."/>
            <person name="Ohm R."/>
            <person name="Pangilinan J."/>
            <person name="Park H.-J."/>
            <person name="Ramirez L."/>
            <person name="Alfaro M."/>
            <person name="Sun H."/>
            <person name="Tritt A."/>
            <person name="Yoshinaga Y."/>
            <person name="Zwiers L.-H."/>
            <person name="Turgeon B."/>
            <person name="Goodwin S."/>
            <person name="Spatafora J."/>
            <person name="Crous P."/>
            <person name="Grigoriev I."/>
        </authorList>
    </citation>
    <scope>NUCLEOTIDE SEQUENCE</scope>
    <source>
        <strain evidence="1">ATCC 74209</strain>
    </source>
</reference>
<name>A0A9P4MN50_9PLEO</name>
<evidence type="ECO:0000313" key="1">
    <source>
        <dbReference type="EMBL" id="KAF2196761.1"/>
    </source>
</evidence>